<reference evidence="1 2" key="1">
    <citation type="submission" date="2018-11" db="EMBL/GenBank/DDBJ databases">
        <title>Aureibaculum marinum gen. nov., sp. nov., a member of the family Flavobacteriaceae isolated from the Bohai Sea.</title>
        <authorList>
            <person name="Ji X."/>
        </authorList>
    </citation>
    <scope>NUCLEOTIDE SEQUENCE [LARGE SCALE GENOMIC DNA]</scope>
    <source>
        <strain evidence="1 2">BH-SD17</strain>
    </source>
</reference>
<dbReference type="OrthoDB" id="1466062at2"/>
<dbReference type="AlphaFoldDB" id="A0A3N4NYE5"/>
<proteinExistence type="predicted"/>
<dbReference type="RefSeq" id="WP_123897903.1">
    <property type="nucleotide sequence ID" value="NZ_RPFJ01000011.1"/>
</dbReference>
<dbReference type="Pfam" id="PF14092">
    <property type="entry name" value="DUF4270"/>
    <property type="match status" value="1"/>
</dbReference>
<name>A0A3N4NYE5_9FLAO</name>
<organism evidence="1 2">
    <name type="scientific">Aureibaculum marinum</name>
    <dbReference type="NCBI Taxonomy" id="2487930"/>
    <lineage>
        <taxon>Bacteria</taxon>
        <taxon>Pseudomonadati</taxon>
        <taxon>Bacteroidota</taxon>
        <taxon>Flavobacteriia</taxon>
        <taxon>Flavobacteriales</taxon>
        <taxon>Flavobacteriaceae</taxon>
        <taxon>Aureibaculum</taxon>
    </lineage>
</organism>
<protein>
    <submittedName>
        <fullName evidence="1">DUF4270 domain-containing protein</fullName>
    </submittedName>
</protein>
<dbReference type="Proteomes" id="UP000270856">
    <property type="component" value="Unassembled WGS sequence"/>
</dbReference>
<sequence length="526" mass="59069">MTTKIVNSIKYIIIFSIVLMSVIACEKDFENIGVGLVDNDLFVPKQATFEVVSYNKNVDSSRIFSNNPHLLGVTKDKNFGLLKASIVAQVNLATINFTENMSIDAVILDIPYYSTALESNSDGTPNFQLDSIIGNQDLEFDLKVYRNNTYLNSLDPENPELSKKYYSDETYSKGELLFTTSEFKPNKNDTVYIVERKFLDGDPSTVDDRDTIKPATVAPSIKIPLDTTFFRTHFIDQQNSGAFDSNDNFINYFRGLIIEADGTDGSLMTLAMSNATMTFYYSNIVLTNESESTGDLNGDGDTDDTDVPVKTKQTAIFSLSGLKTGIYTRDYTLAEDSNINTYLSNPDTINGEDKLFVQGAAGSVAVVDLLKGIGEEQLEEIRSENWLINDASLTFYVESDVDTIIPYKLYLYNYDEHTQILDAMTEFQLNQFNGVLEKTEDNKPLKYKFTITDYISEVLKSDDPLSFNKLAIKVYHTGDDPTAESDTNIKDYSWNPKGVILKGNKLASPTDEKRLKLEIFYTVNNE</sequence>
<evidence type="ECO:0000313" key="2">
    <source>
        <dbReference type="Proteomes" id="UP000270856"/>
    </source>
</evidence>
<comment type="caution">
    <text evidence="1">The sequence shown here is derived from an EMBL/GenBank/DDBJ whole genome shotgun (WGS) entry which is preliminary data.</text>
</comment>
<dbReference type="InterPro" id="IPR025366">
    <property type="entry name" value="DUF4270"/>
</dbReference>
<gene>
    <name evidence="1" type="ORF">EGM88_09540</name>
</gene>
<dbReference type="PROSITE" id="PS51257">
    <property type="entry name" value="PROKAR_LIPOPROTEIN"/>
    <property type="match status" value="1"/>
</dbReference>
<dbReference type="EMBL" id="RPFJ01000011">
    <property type="protein sequence ID" value="RPD96599.1"/>
    <property type="molecule type" value="Genomic_DNA"/>
</dbReference>
<evidence type="ECO:0000313" key="1">
    <source>
        <dbReference type="EMBL" id="RPD96599.1"/>
    </source>
</evidence>
<keyword evidence="2" id="KW-1185">Reference proteome</keyword>
<accession>A0A3N4NYE5</accession>